<name>X6M1W4_RETFI</name>
<dbReference type="GO" id="GO:0004197">
    <property type="term" value="F:cysteine-type endopeptidase activity"/>
    <property type="evidence" value="ECO:0007669"/>
    <property type="project" value="InterPro"/>
</dbReference>
<sequence length="333" mass="38786">LTAYVMMDKNKMLIKMKELTFEELFRQTHNCLEWKDLQKIKNENAKFKLFNMKNNMIESDEAVRKEFENAEPSFQLLWTPEIIGKTKTIKNALVVMIGISEYIDNKTWSNLPNVKKKDVKNFRQLFEQELNYEFVCNKKFKMEKEDVEEYLTNVKDSHKLHKNKKKYDALIMIISGHGDEGDVLVTSEGDKISVDEIQASFGCRQMKAFKDYPKILIIDVCRGNVNPQEPCSRIKGKNENQQNNSHNGYGFLVIWSTTKGYQVNDSAFFSESMRSTIVSNYKSGCFLHQMLQEIKRDVTKKTGGAYYCVESQDTTAYDIIFQQRKSTFCIGNM</sequence>
<dbReference type="InterPro" id="IPR052039">
    <property type="entry name" value="Caspase-related_regulators"/>
</dbReference>
<proteinExistence type="predicted"/>
<dbReference type="SUPFAM" id="SSF52129">
    <property type="entry name" value="Caspase-like"/>
    <property type="match status" value="1"/>
</dbReference>
<dbReference type="InterPro" id="IPR029030">
    <property type="entry name" value="Caspase-like_dom_sf"/>
</dbReference>
<dbReference type="PANTHER" id="PTHR22576">
    <property type="entry name" value="MUCOSA ASSOCIATED LYMPHOID TISSUE LYMPHOMA TRANSLOCATION PROTEIN 1/PARACASPASE"/>
    <property type="match status" value="1"/>
</dbReference>
<organism evidence="2 3">
    <name type="scientific">Reticulomyxa filosa</name>
    <dbReference type="NCBI Taxonomy" id="46433"/>
    <lineage>
        <taxon>Eukaryota</taxon>
        <taxon>Sar</taxon>
        <taxon>Rhizaria</taxon>
        <taxon>Retaria</taxon>
        <taxon>Foraminifera</taxon>
        <taxon>Monothalamids</taxon>
        <taxon>Reticulomyxidae</taxon>
        <taxon>Reticulomyxa</taxon>
    </lineage>
</organism>
<dbReference type="Pfam" id="PF00656">
    <property type="entry name" value="Peptidase_C14"/>
    <property type="match status" value="1"/>
</dbReference>
<dbReference type="PROSITE" id="PS50208">
    <property type="entry name" value="CASPASE_P20"/>
    <property type="match status" value="1"/>
</dbReference>
<feature type="domain" description="Caspase family p20" evidence="1">
    <location>
        <begin position="148"/>
        <end position="225"/>
    </location>
</feature>
<dbReference type="EMBL" id="ASPP01025644">
    <property type="protein sequence ID" value="ETO07859.1"/>
    <property type="molecule type" value="Genomic_DNA"/>
</dbReference>
<evidence type="ECO:0000259" key="1">
    <source>
        <dbReference type="PROSITE" id="PS50208"/>
    </source>
</evidence>
<dbReference type="AlphaFoldDB" id="X6M1W4"/>
<reference evidence="2 3" key="1">
    <citation type="journal article" date="2013" name="Curr. Biol.">
        <title>The Genome of the Foraminiferan Reticulomyxa filosa.</title>
        <authorList>
            <person name="Glockner G."/>
            <person name="Hulsmann N."/>
            <person name="Schleicher M."/>
            <person name="Noegel A.A."/>
            <person name="Eichinger L."/>
            <person name="Gallinger C."/>
            <person name="Pawlowski J."/>
            <person name="Sierra R."/>
            <person name="Euteneuer U."/>
            <person name="Pillet L."/>
            <person name="Moustafa A."/>
            <person name="Platzer M."/>
            <person name="Groth M."/>
            <person name="Szafranski K."/>
            <person name="Schliwa M."/>
        </authorList>
    </citation>
    <scope>NUCLEOTIDE SEQUENCE [LARGE SCALE GENOMIC DNA]</scope>
</reference>
<feature type="non-terminal residue" evidence="2">
    <location>
        <position position="1"/>
    </location>
</feature>
<dbReference type="InterPro" id="IPR001309">
    <property type="entry name" value="Pept_C14_p20"/>
</dbReference>
<dbReference type="Proteomes" id="UP000023152">
    <property type="component" value="Unassembled WGS sequence"/>
</dbReference>
<evidence type="ECO:0000313" key="3">
    <source>
        <dbReference type="Proteomes" id="UP000023152"/>
    </source>
</evidence>
<keyword evidence="3" id="KW-1185">Reference proteome</keyword>
<gene>
    <name evidence="2" type="ORF">RFI_29531</name>
</gene>
<protein>
    <recommendedName>
        <fullName evidence="1">Caspase family p20 domain-containing protein</fullName>
    </recommendedName>
</protein>
<dbReference type="PANTHER" id="PTHR22576:SF41">
    <property type="entry name" value="CASPASE 14, APOPTOSIS-RELATED CYSTEINE PEPTIDASE"/>
    <property type="match status" value="1"/>
</dbReference>
<dbReference type="OrthoDB" id="6097640at2759"/>
<dbReference type="Gene3D" id="3.40.50.1460">
    <property type="match status" value="1"/>
</dbReference>
<accession>X6M1W4</accession>
<dbReference type="GO" id="GO:0006508">
    <property type="term" value="P:proteolysis"/>
    <property type="evidence" value="ECO:0007669"/>
    <property type="project" value="InterPro"/>
</dbReference>
<comment type="caution">
    <text evidence="2">The sequence shown here is derived from an EMBL/GenBank/DDBJ whole genome shotgun (WGS) entry which is preliminary data.</text>
</comment>
<evidence type="ECO:0000313" key="2">
    <source>
        <dbReference type="EMBL" id="ETO07859.1"/>
    </source>
</evidence>
<dbReference type="InterPro" id="IPR011600">
    <property type="entry name" value="Pept_C14_caspase"/>
</dbReference>